<sequence length="391" mass="42783">MFDAESVSALRRQFPVTERLTWFNHAGVGPLSAPTAQAVAEFAVRAAREGEVPFPEAEAMVEECRARLGRLLRVPAESVGFTPNTSSGILLAIGALEWRAGDNVILMEDDFPTVTYPFRLMLPGVERRTVTSAELVEDPAVVFAHADERTRMVALSWVHFLTARRFDIEAIVRFCRERGIISVIDSIQGIGVVDCDWSAVDADFVVSHGAKWLLSPQGSGFVQVRAETMAGLRPVNHGWLSADWREFNDIFSEKPLRAGAARFEPGTRNYLGICGLNAGLELWERYGTAAVEARVRALVARLRAGLEAAGFETVTPAEPERSGAFITCRRPGACSASIHAWLRAGGFVCALRENLLRVAPHCYNTEEEVDRFVARAADPAALTAPPSDCKT</sequence>
<dbReference type="PANTHER" id="PTHR43586:SF15">
    <property type="entry name" value="BLR3095 PROTEIN"/>
    <property type="match status" value="1"/>
</dbReference>
<dbReference type="Gene3D" id="3.40.640.10">
    <property type="entry name" value="Type I PLP-dependent aspartate aminotransferase-like (Major domain)"/>
    <property type="match status" value="1"/>
</dbReference>
<dbReference type="SUPFAM" id="SSF53383">
    <property type="entry name" value="PLP-dependent transferases"/>
    <property type="match status" value="1"/>
</dbReference>
<feature type="domain" description="Aminotransferase class V" evidence="1">
    <location>
        <begin position="52"/>
        <end position="372"/>
    </location>
</feature>
<dbReference type="InterPro" id="IPR015422">
    <property type="entry name" value="PyrdxlP-dep_Trfase_small"/>
</dbReference>
<dbReference type="Gene3D" id="3.90.1150.10">
    <property type="entry name" value="Aspartate Aminotransferase, domain 1"/>
    <property type="match status" value="1"/>
</dbReference>
<comment type="caution">
    <text evidence="2">The sequence shown here is derived from an EMBL/GenBank/DDBJ whole genome shotgun (WGS) entry which is preliminary data.</text>
</comment>
<dbReference type="Proteomes" id="UP000885672">
    <property type="component" value="Unassembled WGS sequence"/>
</dbReference>
<gene>
    <name evidence="2" type="ORF">ENN51_01865</name>
</gene>
<evidence type="ECO:0000313" key="2">
    <source>
        <dbReference type="EMBL" id="HDQ99022.1"/>
    </source>
</evidence>
<name>A0A7V0XEF4_UNCW3</name>
<keyword evidence="2" id="KW-0032">Aminotransferase</keyword>
<dbReference type="InterPro" id="IPR015424">
    <property type="entry name" value="PyrdxlP-dep_Trfase"/>
</dbReference>
<dbReference type="Pfam" id="PF00266">
    <property type="entry name" value="Aminotran_5"/>
    <property type="match status" value="1"/>
</dbReference>
<dbReference type="GO" id="GO:0008483">
    <property type="term" value="F:transaminase activity"/>
    <property type="evidence" value="ECO:0007669"/>
    <property type="project" value="UniProtKB-KW"/>
</dbReference>
<dbReference type="InterPro" id="IPR015421">
    <property type="entry name" value="PyrdxlP-dep_Trfase_major"/>
</dbReference>
<evidence type="ECO:0000259" key="1">
    <source>
        <dbReference type="Pfam" id="PF00266"/>
    </source>
</evidence>
<proteinExistence type="predicted"/>
<protein>
    <submittedName>
        <fullName evidence="2">Aminotransferase class V-fold PLP-dependent enzyme</fullName>
    </submittedName>
</protein>
<dbReference type="AlphaFoldDB" id="A0A7V0XEF4"/>
<dbReference type="PANTHER" id="PTHR43586">
    <property type="entry name" value="CYSTEINE DESULFURASE"/>
    <property type="match status" value="1"/>
</dbReference>
<organism evidence="2">
    <name type="scientific">candidate division WOR-3 bacterium</name>
    <dbReference type="NCBI Taxonomy" id="2052148"/>
    <lineage>
        <taxon>Bacteria</taxon>
        <taxon>Bacteria division WOR-3</taxon>
    </lineage>
</organism>
<accession>A0A7V0XEF4</accession>
<reference evidence="2" key="1">
    <citation type="journal article" date="2020" name="mSystems">
        <title>Genome- and Community-Level Interaction Insights into Carbon Utilization and Element Cycling Functions of Hydrothermarchaeota in Hydrothermal Sediment.</title>
        <authorList>
            <person name="Zhou Z."/>
            <person name="Liu Y."/>
            <person name="Xu W."/>
            <person name="Pan J."/>
            <person name="Luo Z.H."/>
            <person name="Li M."/>
        </authorList>
    </citation>
    <scope>NUCLEOTIDE SEQUENCE [LARGE SCALE GENOMIC DNA]</scope>
    <source>
        <strain evidence="2">SpSt-1182</strain>
    </source>
</reference>
<dbReference type="EMBL" id="DSBX01000068">
    <property type="protein sequence ID" value="HDQ99022.1"/>
    <property type="molecule type" value="Genomic_DNA"/>
</dbReference>
<dbReference type="InterPro" id="IPR000192">
    <property type="entry name" value="Aminotrans_V_dom"/>
</dbReference>
<keyword evidence="2" id="KW-0808">Transferase</keyword>